<evidence type="ECO:0000313" key="2">
    <source>
        <dbReference type="EMBL" id="MVT08316.1"/>
    </source>
</evidence>
<evidence type="ECO:0000313" key="3">
    <source>
        <dbReference type="Proteomes" id="UP000461730"/>
    </source>
</evidence>
<dbReference type="EMBL" id="WRXN01000003">
    <property type="protein sequence ID" value="MVT08316.1"/>
    <property type="molecule type" value="Genomic_DNA"/>
</dbReference>
<feature type="coiled-coil region" evidence="1">
    <location>
        <begin position="217"/>
        <end position="254"/>
    </location>
</feature>
<gene>
    <name evidence="2" type="ORF">GO493_08600</name>
</gene>
<sequence length="276" mass="30576">MALNKDSVQQYIDRLLQDCIEADLAFNNAKAQELAKKSALDKTKRWSDILRDVLNTVTETNRLGMIYLGTLERTRKQNEKVGKNARLAVNAIKILICEVKKVMDCTEVMKGLVKVLSDRIDCKIPSKGANSIMAVLANLKTAVDDALASIKDALNALLATYHLEEELWGDLAGEKGLLFQIGGMYTLVTEGKKPDIDSCGHCNPKKTPIFPMDDPACDFYTKTKHQYEETLEKLKDLQDALDNATCKREFAQAKKVALDNAYAAALAAKACDTKTK</sequence>
<comment type="caution">
    <text evidence="2">The sequence shown here is derived from an EMBL/GenBank/DDBJ whole genome shotgun (WGS) entry which is preliminary data.</text>
</comment>
<protein>
    <submittedName>
        <fullName evidence="2">Uncharacterized protein</fullName>
    </submittedName>
</protein>
<keyword evidence="1" id="KW-0175">Coiled coil</keyword>
<dbReference type="AlphaFoldDB" id="A0A7K1U207"/>
<dbReference type="Proteomes" id="UP000461730">
    <property type="component" value="Unassembled WGS sequence"/>
</dbReference>
<accession>A0A7K1U207</accession>
<keyword evidence="3" id="KW-1185">Reference proteome</keyword>
<organism evidence="2 3">
    <name type="scientific">Chitinophaga tropicalis</name>
    <dbReference type="NCBI Taxonomy" id="2683588"/>
    <lineage>
        <taxon>Bacteria</taxon>
        <taxon>Pseudomonadati</taxon>
        <taxon>Bacteroidota</taxon>
        <taxon>Chitinophagia</taxon>
        <taxon>Chitinophagales</taxon>
        <taxon>Chitinophagaceae</taxon>
        <taxon>Chitinophaga</taxon>
    </lineage>
</organism>
<proteinExistence type="predicted"/>
<name>A0A7K1U207_9BACT</name>
<evidence type="ECO:0000256" key="1">
    <source>
        <dbReference type="SAM" id="Coils"/>
    </source>
</evidence>
<dbReference type="RefSeq" id="WP_157305737.1">
    <property type="nucleotide sequence ID" value="NZ_WRXN01000003.1"/>
</dbReference>
<reference evidence="2 3" key="1">
    <citation type="submission" date="2019-12" db="EMBL/GenBank/DDBJ databases">
        <title>Chitinophaga sp. strain ysch24 (GDMCC 1.1355), whole genome shotgun sequence.</title>
        <authorList>
            <person name="Zhang X."/>
        </authorList>
    </citation>
    <scope>NUCLEOTIDE SEQUENCE [LARGE SCALE GENOMIC DNA]</scope>
    <source>
        <strain evidence="3">ysch24</strain>
    </source>
</reference>